<gene>
    <name evidence="1" type="ORF">SAMN06295912_15031</name>
</gene>
<dbReference type="AlphaFoldDB" id="A0A239KCV5"/>
<evidence type="ECO:0000313" key="1">
    <source>
        <dbReference type="EMBL" id="SNT16196.1"/>
    </source>
</evidence>
<keyword evidence="2" id="KW-1185">Reference proteome</keyword>
<proteinExistence type="predicted"/>
<dbReference type="Proteomes" id="UP000198281">
    <property type="component" value="Unassembled WGS sequence"/>
</dbReference>
<dbReference type="RefSeq" id="WP_179220948.1">
    <property type="nucleotide sequence ID" value="NZ_FZOS01000050.1"/>
</dbReference>
<accession>A0A239KCV5</accession>
<evidence type="ECO:0000313" key="2">
    <source>
        <dbReference type="Proteomes" id="UP000198281"/>
    </source>
</evidence>
<sequence length="99" mass="10591">MIIIHGIGDFVALRSAERLLASAGFSLASGCRAQPTGLMFGDWEIAKWRNLSPQERDALHGVMTGDRRNGPLKITLTDCCPAEGMRAFCDAAGDLEGIA</sequence>
<protein>
    <submittedName>
        <fullName evidence="1">Uncharacterized protein</fullName>
    </submittedName>
</protein>
<reference evidence="2" key="1">
    <citation type="submission" date="2017-06" db="EMBL/GenBank/DDBJ databases">
        <authorList>
            <person name="Varghese N."/>
            <person name="Submissions S."/>
        </authorList>
    </citation>
    <scope>NUCLEOTIDE SEQUENCE [LARGE SCALE GENOMIC DNA]</scope>
    <source>
        <strain evidence="2">LNB2</strain>
    </source>
</reference>
<dbReference type="EMBL" id="FZOS01000050">
    <property type="protein sequence ID" value="SNT16196.1"/>
    <property type="molecule type" value="Genomic_DNA"/>
</dbReference>
<organism evidence="1 2">
    <name type="scientific">Edaphosphingomonas laterariae</name>
    <dbReference type="NCBI Taxonomy" id="861865"/>
    <lineage>
        <taxon>Bacteria</taxon>
        <taxon>Pseudomonadati</taxon>
        <taxon>Pseudomonadota</taxon>
        <taxon>Alphaproteobacteria</taxon>
        <taxon>Sphingomonadales</taxon>
        <taxon>Rhizorhabdaceae</taxon>
        <taxon>Edaphosphingomonas</taxon>
    </lineage>
</organism>
<name>A0A239KCV5_9SPHN</name>